<feature type="compositionally biased region" description="Basic and acidic residues" evidence="3">
    <location>
        <begin position="69"/>
        <end position="86"/>
    </location>
</feature>
<evidence type="ECO:0000313" key="6">
    <source>
        <dbReference type="EMBL" id="KEP51367.1"/>
    </source>
</evidence>
<dbReference type="CDD" id="cd05471">
    <property type="entry name" value="pepsin_like"/>
    <property type="match status" value="1"/>
</dbReference>
<dbReference type="AlphaFoldDB" id="A0A074SMV2"/>
<sequence length="401" mass="44200">MLYLITLFALAAASPAFGAHPNAKGISIPLKERTLPTEDGMAYLEALAHQTNQNAVRYLTKEQKTRVLKKPDSSIKARNPPLDRSRTTGAWTAEIQIGSPPQYFDAVLSTGSMHTWVISSTCVAEECSSNKKYDPSKSTTGMKVSNEFTVKYTSGLTVSGPVYSDTVTVGGFSVESQIFTSVNQVQGLSPGVELTVLGLAVSHKASHTNPTFIDTLTYYKQISHRIFSIYLSSVFDSELYIGGTNPEKHHGEVYYLPRQDNTFWSVEGIASVNSEVRYKGKMVLDSGLPTIIGPIDSVKLWWDMVPGARSCKPEICGALGFFLFPCDNAPSFSFTFDEHEFTFAPEELILDRLQSHPGECVGAIHRTKTLKDRWILGTRFMKSVYTVFDADKSQVGFATPV</sequence>
<reference evidence="6 7" key="1">
    <citation type="submission" date="2013-12" db="EMBL/GenBank/DDBJ databases">
        <authorList>
            <person name="Cubeta M."/>
            <person name="Pakala S."/>
            <person name="Fedorova N."/>
            <person name="Thomas E."/>
            <person name="Dean R."/>
            <person name="Jabaji S."/>
            <person name="Neate S."/>
            <person name="Toda T."/>
            <person name="Tavantzis S."/>
            <person name="Vilgalys R."/>
            <person name="Bharathan N."/>
            <person name="Pakala S."/>
            <person name="Losada L.S."/>
            <person name="Zafar N."/>
            <person name="Nierman W."/>
        </authorList>
    </citation>
    <scope>NUCLEOTIDE SEQUENCE [LARGE SCALE GENOMIC DNA]</scope>
    <source>
        <strain evidence="6 7">123E</strain>
    </source>
</reference>
<organism evidence="6 7">
    <name type="scientific">Rhizoctonia solani 123E</name>
    <dbReference type="NCBI Taxonomy" id="1423351"/>
    <lineage>
        <taxon>Eukaryota</taxon>
        <taxon>Fungi</taxon>
        <taxon>Dikarya</taxon>
        <taxon>Basidiomycota</taxon>
        <taxon>Agaricomycotina</taxon>
        <taxon>Agaricomycetes</taxon>
        <taxon>Cantharellales</taxon>
        <taxon>Ceratobasidiaceae</taxon>
        <taxon>Rhizoctonia</taxon>
    </lineage>
</organism>
<dbReference type="STRING" id="1423351.A0A074SMV2"/>
<dbReference type="InterPro" id="IPR034164">
    <property type="entry name" value="Pepsin-like_dom"/>
</dbReference>
<dbReference type="Pfam" id="PF00026">
    <property type="entry name" value="Asp"/>
    <property type="match status" value="1"/>
</dbReference>
<dbReference type="Proteomes" id="UP000027456">
    <property type="component" value="Unassembled WGS sequence"/>
</dbReference>
<keyword evidence="6" id="KW-0645">Protease</keyword>
<comment type="similarity">
    <text evidence="1">Belongs to the peptidase A1 family.</text>
</comment>
<feature type="chain" id="PRO_5001700221" evidence="4">
    <location>
        <begin position="19"/>
        <end position="401"/>
    </location>
</feature>
<keyword evidence="6" id="KW-0378">Hydrolase</keyword>
<feature type="signal peptide" evidence="4">
    <location>
        <begin position="1"/>
        <end position="18"/>
    </location>
</feature>
<dbReference type="GO" id="GO:0006508">
    <property type="term" value="P:proteolysis"/>
    <property type="evidence" value="ECO:0007669"/>
    <property type="project" value="UniProtKB-KW"/>
</dbReference>
<dbReference type="PROSITE" id="PS51767">
    <property type="entry name" value="PEPTIDASE_A1"/>
    <property type="match status" value="1"/>
</dbReference>
<name>A0A074SMV2_9AGAM</name>
<evidence type="ECO:0000256" key="2">
    <source>
        <dbReference type="PIRSR" id="PIRSR601461-2"/>
    </source>
</evidence>
<dbReference type="InterPro" id="IPR033121">
    <property type="entry name" value="PEPTIDASE_A1"/>
</dbReference>
<keyword evidence="7" id="KW-1185">Reference proteome</keyword>
<feature type="domain" description="Peptidase A1" evidence="5">
    <location>
        <begin position="91"/>
        <end position="398"/>
    </location>
</feature>
<proteinExistence type="inferred from homology"/>
<protein>
    <submittedName>
        <fullName evidence="6">Aspartic protease</fullName>
    </submittedName>
</protein>
<dbReference type="InterPro" id="IPR021109">
    <property type="entry name" value="Peptidase_aspartic_dom_sf"/>
</dbReference>
<dbReference type="Gene3D" id="2.40.70.10">
    <property type="entry name" value="Acid Proteases"/>
    <property type="match status" value="2"/>
</dbReference>
<dbReference type="PANTHER" id="PTHR47966">
    <property type="entry name" value="BETA-SITE APP-CLEAVING ENZYME, ISOFORM A-RELATED"/>
    <property type="match status" value="1"/>
</dbReference>
<dbReference type="EMBL" id="AZST01000174">
    <property type="protein sequence ID" value="KEP51367.1"/>
    <property type="molecule type" value="Genomic_DNA"/>
</dbReference>
<keyword evidence="2" id="KW-1015">Disulfide bond</keyword>
<feature type="disulfide bond" evidence="2">
    <location>
        <begin position="122"/>
        <end position="127"/>
    </location>
</feature>
<dbReference type="OrthoDB" id="15189at2759"/>
<evidence type="ECO:0000313" key="7">
    <source>
        <dbReference type="Proteomes" id="UP000027456"/>
    </source>
</evidence>
<keyword evidence="4" id="KW-0732">Signal</keyword>
<accession>A0A074SMV2</accession>
<dbReference type="PANTHER" id="PTHR47966:SF51">
    <property type="entry name" value="BETA-SITE APP-CLEAVING ENZYME, ISOFORM A-RELATED"/>
    <property type="match status" value="1"/>
</dbReference>
<dbReference type="InterPro" id="IPR001461">
    <property type="entry name" value="Aspartic_peptidase_A1"/>
</dbReference>
<comment type="caution">
    <text evidence="6">The sequence shown here is derived from an EMBL/GenBank/DDBJ whole genome shotgun (WGS) entry which is preliminary data.</text>
</comment>
<dbReference type="HOGENOM" id="CLU_013253_1_0_1"/>
<evidence type="ECO:0000256" key="3">
    <source>
        <dbReference type="SAM" id="MobiDB-lite"/>
    </source>
</evidence>
<dbReference type="GO" id="GO:0004190">
    <property type="term" value="F:aspartic-type endopeptidase activity"/>
    <property type="evidence" value="ECO:0007669"/>
    <property type="project" value="InterPro"/>
</dbReference>
<evidence type="ECO:0000259" key="5">
    <source>
        <dbReference type="PROSITE" id="PS51767"/>
    </source>
</evidence>
<feature type="region of interest" description="Disordered" evidence="3">
    <location>
        <begin position="69"/>
        <end position="88"/>
    </location>
</feature>
<evidence type="ECO:0000256" key="4">
    <source>
        <dbReference type="SAM" id="SignalP"/>
    </source>
</evidence>
<dbReference type="PRINTS" id="PR00792">
    <property type="entry name" value="PEPSIN"/>
</dbReference>
<evidence type="ECO:0000256" key="1">
    <source>
        <dbReference type="ARBA" id="ARBA00007447"/>
    </source>
</evidence>
<dbReference type="SUPFAM" id="SSF50630">
    <property type="entry name" value="Acid proteases"/>
    <property type="match status" value="1"/>
</dbReference>
<gene>
    <name evidence="6" type="ORF">V565_062920</name>
</gene>